<organism evidence="1 2">
    <name type="scientific">Anabarilius grahami</name>
    <name type="common">Kanglang fish</name>
    <name type="synonym">Barilius grahami</name>
    <dbReference type="NCBI Taxonomy" id="495550"/>
    <lineage>
        <taxon>Eukaryota</taxon>
        <taxon>Metazoa</taxon>
        <taxon>Chordata</taxon>
        <taxon>Craniata</taxon>
        <taxon>Vertebrata</taxon>
        <taxon>Euteleostomi</taxon>
        <taxon>Actinopterygii</taxon>
        <taxon>Neopterygii</taxon>
        <taxon>Teleostei</taxon>
        <taxon>Ostariophysi</taxon>
        <taxon>Cypriniformes</taxon>
        <taxon>Xenocyprididae</taxon>
        <taxon>Xenocypridinae</taxon>
        <taxon>Xenocypridinae incertae sedis</taxon>
        <taxon>Anabarilius</taxon>
    </lineage>
</organism>
<keyword evidence="2" id="KW-1185">Reference proteome</keyword>
<dbReference type="EMBL" id="RJVU01057109">
    <property type="protein sequence ID" value="ROK35704.1"/>
    <property type="molecule type" value="Genomic_DNA"/>
</dbReference>
<dbReference type="AlphaFoldDB" id="A0A3N0XYZ9"/>
<protein>
    <submittedName>
        <fullName evidence="1">Uncharacterized protein</fullName>
    </submittedName>
</protein>
<dbReference type="Proteomes" id="UP000281406">
    <property type="component" value="Unassembled WGS sequence"/>
</dbReference>
<name>A0A3N0XYZ9_ANAGA</name>
<sequence length="132" mass="14588">MGLNSGMAVTEEMETVRIKASLFTLHHHHHPHRSPSLGAAVNIRLSPFLQLSPISLSTRVCVRSVPLRVLHPLCTDGELHLTPPLCVCTVKTILHFRIDSLSRTRPPRASLPFAISLATKCLSNRREVVMGT</sequence>
<gene>
    <name evidence="1" type="ORF">DPX16_17447</name>
</gene>
<evidence type="ECO:0000313" key="2">
    <source>
        <dbReference type="Proteomes" id="UP000281406"/>
    </source>
</evidence>
<reference evidence="1 2" key="1">
    <citation type="submission" date="2018-10" db="EMBL/GenBank/DDBJ databases">
        <title>Genome assembly for a Yunnan-Guizhou Plateau 3E fish, Anabarilius grahami (Regan), and its evolutionary and genetic applications.</title>
        <authorList>
            <person name="Jiang W."/>
        </authorList>
    </citation>
    <scope>NUCLEOTIDE SEQUENCE [LARGE SCALE GENOMIC DNA]</scope>
    <source>
        <strain evidence="1">AG-KIZ</strain>
        <tissue evidence="1">Muscle</tissue>
    </source>
</reference>
<evidence type="ECO:0000313" key="1">
    <source>
        <dbReference type="EMBL" id="ROK35704.1"/>
    </source>
</evidence>
<accession>A0A3N0XYZ9</accession>
<proteinExistence type="predicted"/>
<comment type="caution">
    <text evidence="1">The sequence shown here is derived from an EMBL/GenBank/DDBJ whole genome shotgun (WGS) entry which is preliminary data.</text>
</comment>